<evidence type="ECO:0000313" key="3">
    <source>
        <dbReference type="EMBL" id="KNC53336.1"/>
    </source>
</evidence>
<protein>
    <submittedName>
        <fullName evidence="3">Uncharacterized protein</fullName>
    </submittedName>
</protein>
<gene>
    <name evidence="3" type="ORF">AMSG_08835</name>
</gene>
<dbReference type="EMBL" id="GL349480">
    <property type="protein sequence ID" value="KNC53336.1"/>
    <property type="molecule type" value="Genomic_DNA"/>
</dbReference>
<organism evidence="3 4">
    <name type="scientific">Thecamonas trahens ATCC 50062</name>
    <dbReference type="NCBI Taxonomy" id="461836"/>
    <lineage>
        <taxon>Eukaryota</taxon>
        <taxon>Apusozoa</taxon>
        <taxon>Apusomonadida</taxon>
        <taxon>Apusomonadidae</taxon>
        <taxon>Thecamonas</taxon>
    </lineage>
</organism>
<sequence length="353" mass="38548">MGWLMAAYELGKNVFGEEALTELISCVTDPKHADGKTVVILAGYKANMLAMLDTNPGAKSRFRKTWEFPDWTADDCTTFVARRAQATGFTIRPDGGVPAELRSGFAALLSRPGWANARDAVSAYEEMVEARAGRVYDTPEIEPEFVFDDANAAMAALLKHQPEGESVAANLRHSAPPPRQAIREVRVEYLPDSDGDEGGDADDQPRASDWRLDPAVRAKQLDKGVDVIGLSQAEIEKQVYADMAAEQAEAERLAAELRAAEEAAAEAERQRAEAERLAQEEEMRRLAAERARQEAIAAERRRALEAAQREALAQKRIRQAGVCCAGFRWNKIAGGYQCAGGSHYLSDGQLGLG</sequence>
<feature type="compositionally biased region" description="Basic and acidic residues" evidence="2">
    <location>
        <begin position="203"/>
        <end position="212"/>
    </location>
</feature>
<dbReference type="Gene3D" id="3.40.50.300">
    <property type="entry name" value="P-loop containing nucleotide triphosphate hydrolases"/>
    <property type="match status" value="1"/>
</dbReference>
<keyword evidence="1" id="KW-0175">Coiled coil</keyword>
<evidence type="ECO:0000313" key="4">
    <source>
        <dbReference type="Proteomes" id="UP000054408"/>
    </source>
</evidence>
<evidence type="ECO:0000256" key="1">
    <source>
        <dbReference type="SAM" id="Coils"/>
    </source>
</evidence>
<dbReference type="eggNOG" id="ENOG502SFVS">
    <property type="taxonomic scope" value="Eukaryota"/>
</dbReference>
<dbReference type="OrthoDB" id="2423195at2759"/>
<dbReference type="PANTHER" id="PTHR43392:SF2">
    <property type="entry name" value="AAA-TYPE ATPASE FAMILY PROTEIN _ ANKYRIN REPEAT FAMILY PROTEIN"/>
    <property type="match status" value="1"/>
</dbReference>
<evidence type="ECO:0000256" key="2">
    <source>
        <dbReference type="SAM" id="MobiDB-lite"/>
    </source>
</evidence>
<feature type="region of interest" description="Disordered" evidence="2">
    <location>
        <begin position="191"/>
        <end position="212"/>
    </location>
</feature>
<dbReference type="PANTHER" id="PTHR43392">
    <property type="entry name" value="AAA-TYPE ATPASE FAMILY PROTEIN / ANKYRIN REPEAT FAMILY PROTEIN"/>
    <property type="match status" value="1"/>
</dbReference>
<dbReference type="Proteomes" id="UP000054408">
    <property type="component" value="Unassembled WGS sequence"/>
</dbReference>
<dbReference type="AlphaFoldDB" id="A0A0L0DMR9"/>
<reference evidence="3 4" key="1">
    <citation type="submission" date="2010-05" db="EMBL/GenBank/DDBJ databases">
        <title>The Genome Sequence of Thecamonas trahens ATCC 50062.</title>
        <authorList>
            <consortium name="The Broad Institute Genome Sequencing Platform"/>
            <person name="Russ C."/>
            <person name="Cuomo C."/>
            <person name="Shea T."/>
            <person name="Young S.K."/>
            <person name="Zeng Q."/>
            <person name="Koehrsen M."/>
            <person name="Haas B."/>
            <person name="Borodovsky M."/>
            <person name="Guigo R."/>
            <person name="Alvarado L."/>
            <person name="Berlin A."/>
            <person name="Bochicchio J."/>
            <person name="Borenstein D."/>
            <person name="Chapman S."/>
            <person name="Chen Z."/>
            <person name="Freedman E."/>
            <person name="Gellesch M."/>
            <person name="Goldberg J."/>
            <person name="Griggs A."/>
            <person name="Gujja S."/>
            <person name="Heilman E."/>
            <person name="Heiman D."/>
            <person name="Hepburn T."/>
            <person name="Howarth C."/>
            <person name="Jen D."/>
            <person name="Larson L."/>
            <person name="Mehta T."/>
            <person name="Park D."/>
            <person name="Pearson M."/>
            <person name="Roberts A."/>
            <person name="Saif S."/>
            <person name="Shenoy N."/>
            <person name="Sisk P."/>
            <person name="Stolte C."/>
            <person name="Sykes S."/>
            <person name="Thomson T."/>
            <person name="Walk T."/>
            <person name="White J."/>
            <person name="Yandava C."/>
            <person name="Burger G."/>
            <person name="Gray M.W."/>
            <person name="Holland P.W.H."/>
            <person name="King N."/>
            <person name="Lang F.B.F."/>
            <person name="Roger A.J."/>
            <person name="Ruiz-Trillo I."/>
            <person name="Lander E."/>
            <person name="Nusbaum C."/>
        </authorList>
    </citation>
    <scope>NUCLEOTIDE SEQUENCE [LARGE SCALE GENOMIC DNA]</scope>
    <source>
        <strain evidence="3 4">ATCC 50062</strain>
    </source>
</reference>
<proteinExistence type="predicted"/>
<dbReference type="GO" id="GO:0016887">
    <property type="term" value="F:ATP hydrolysis activity"/>
    <property type="evidence" value="ECO:0007669"/>
    <property type="project" value="TreeGrafter"/>
</dbReference>
<feature type="compositionally biased region" description="Acidic residues" evidence="2">
    <location>
        <begin position="191"/>
        <end position="202"/>
    </location>
</feature>
<dbReference type="InterPro" id="IPR027417">
    <property type="entry name" value="P-loop_NTPase"/>
</dbReference>
<accession>A0A0L0DMR9</accession>
<keyword evidence="4" id="KW-1185">Reference proteome</keyword>
<dbReference type="RefSeq" id="XP_013754591.1">
    <property type="nucleotide sequence ID" value="XM_013899137.1"/>
</dbReference>
<dbReference type="InterPro" id="IPR050773">
    <property type="entry name" value="CbxX/CfxQ_RuBisCO_ESX"/>
</dbReference>
<feature type="coiled-coil region" evidence="1">
    <location>
        <begin position="240"/>
        <end position="310"/>
    </location>
</feature>
<dbReference type="GeneID" id="25567432"/>
<name>A0A0L0DMR9_THETB</name>